<accession>I7MEC0</accession>
<dbReference type="InterPro" id="IPR013520">
    <property type="entry name" value="Ribonucl_H"/>
</dbReference>
<dbReference type="Proteomes" id="UP000009168">
    <property type="component" value="Unassembled WGS sequence"/>
</dbReference>
<evidence type="ECO:0000256" key="1">
    <source>
        <dbReference type="ARBA" id="ARBA00022722"/>
    </source>
</evidence>
<dbReference type="KEGG" id="tet:TTHERM_00127080"/>
<dbReference type="EMBL" id="GG662699">
    <property type="protein sequence ID" value="EAR96043.1"/>
    <property type="molecule type" value="Genomic_DNA"/>
</dbReference>
<dbReference type="GO" id="GO:0000175">
    <property type="term" value="F:3'-5'-RNA exonuclease activity"/>
    <property type="evidence" value="ECO:0007669"/>
    <property type="project" value="InterPro"/>
</dbReference>
<proteinExistence type="predicted"/>
<dbReference type="InParanoid" id="I7MEC0"/>
<keyword evidence="6" id="KW-1185">Reference proteome</keyword>
<keyword evidence="3 5" id="KW-0269">Exonuclease</keyword>
<dbReference type="HOGENOM" id="CLU_487937_0_0_1"/>
<evidence type="ECO:0000256" key="3">
    <source>
        <dbReference type="ARBA" id="ARBA00022839"/>
    </source>
</evidence>
<dbReference type="PANTHER" id="PTHR23044:SF61">
    <property type="entry name" value="3'-5' EXORIBONUCLEASE 1-RELATED"/>
    <property type="match status" value="1"/>
</dbReference>
<keyword evidence="2" id="KW-0378">Hydrolase</keyword>
<dbReference type="InterPro" id="IPR036397">
    <property type="entry name" value="RNaseH_sf"/>
</dbReference>
<dbReference type="AlphaFoldDB" id="I7MEC0"/>
<dbReference type="SMART" id="SM00479">
    <property type="entry name" value="EXOIII"/>
    <property type="match status" value="1"/>
</dbReference>
<protein>
    <submittedName>
        <fullName evidence="5">Exonuclease</fullName>
    </submittedName>
</protein>
<reference evidence="6" key="1">
    <citation type="journal article" date="2006" name="PLoS Biol.">
        <title>Macronuclear genome sequence of the ciliate Tetrahymena thermophila, a model eukaryote.</title>
        <authorList>
            <person name="Eisen J.A."/>
            <person name="Coyne R.S."/>
            <person name="Wu M."/>
            <person name="Wu D."/>
            <person name="Thiagarajan M."/>
            <person name="Wortman J.R."/>
            <person name="Badger J.H."/>
            <person name="Ren Q."/>
            <person name="Amedeo P."/>
            <person name="Jones K.M."/>
            <person name="Tallon L.J."/>
            <person name="Delcher A.L."/>
            <person name="Salzberg S.L."/>
            <person name="Silva J.C."/>
            <person name="Haas B.J."/>
            <person name="Majoros W.H."/>
            <person name="Farzad M."/>
            <person name="Carlton J.M."/>
            <person name="Smith R.K. Jr."/>
            <person name="Garg J."/>
            <person name="Pearlman R.E."/>
            <person name="Karrer K.M."/>
            <person name="Sun L."/>
            <person name="Manning G."/>
            <person name="Elde N.C."/>
            <person name="Turkewitz A.P."/>
            <person name="Asai D.J."/>
            <person name="Wilkes D.E."/>
            <person name="Wang Y."/>
            <person name="Cai H."/>
            <person name="Collins K."/>
            <person name="Stewart B.A."/>
            <person name="Lee S.R."/>
            <person name="Wilamowska K."/>
            <person name="Weinberg Z."/>
            <person name="Ruzzo W.L."/>
            <person name="Wloga D."/>
            <person name="Gaertig J."/>
            <person name="Frankel J."/>
            <person name="Tsao C.-C."/>
            <person name="Gorovsky M.A."/>
            <person name="Keeling P.J."/>
            <person name="Waller R.F."/>
            <person name="Patron N.J."/>
            <person name="Cherry J.M."/>
            <person name="Stover N.A."/>
            <person name="Krieger C.J."/>
            <person name="del Toro C."/>
            <person name="Ryder H.F."/>
            <person name="Williamson S.C."/>
            <person name="Barbeau R.A."/>
            <person name="Hamilton E.P."/>
            <person name="Orias E."/>
        </authorList>
    </citation>
    <scope>NUCLEOTIDE SEQUENCE [LARGE SCALE GENOMIC DNA]</scope>
    <source>
        <strain evidence="6">SB210</strain>
    </source>
</reference>
<name>I7MEC0_TETTS</name>
<feature type="domain" description="Exonuclease" evidence="4">
    <location>
        <begin position="60"/>
        <end position="243"/>
    </location>
</feature>
<dbReference type="OrthoDB" id="287312at2759"/>
<dbReference type="CDD" id="cd06133">
    <property type="entry name" value="ERI-1_3'hExo_like"/>
    <property type="match status" value="1"/>
</dbReference>
<evidence type="ECO:0000313" key="5">
    <source>
        <dbReference type="EMBL" id="EAR96043.1"/>
    </source>
</evidence>
<gene>
    <name evidence="5" type="ORF">TTHERM_00127080</name>
</gene>
<organism evidence="5 6">
    <name type="scientific">Tetrahymena thermophila (strain SB210)</name>
    <dbReference type="NCBI Taxonomy" id="312017"/>
    <lineage>
        <taxon>Eukaryota</taxon>
        <taxon>Sar</taxon>
        <taxon>Alveolata</taxon>
        <taxon>Ciliophora</taxon>
        <taxon>Intramacronucleata</taxon>
        <taxon>Oligohymenophorea</taxon>
        <taxon>Hymenostomatida</taxon>
        <taxon>Tetrahymenina</taxon>
        <taxon>Tetrahymenidae</taxon>
        <taxon>Tetrahymena</taxon>
    </lineage>
</organism>
<dbReference type="Pfam" id="PF00929">
    <property type="entry name" value="RNase_T"/>
    <property type="match status" value="1"/>
</dbReference>
<evidence type="ECO:0000259" key="4">
    <source>
        <dbReference type="SMART" id="SM00479"/>
    </source>
</evidence>
<dbReference type="GO" id="GO:0003676">
    <property type="term" value="F:nucleic acid binding"/>
    <property type="evidence" value="ECO:0007669"/>
    <property type="project" value="InterPro"/>
</dbReference>
<keyword evidence="1" id="KW-0540">Nuclease</keyword>
<evidence type="ECO:0000256" key="2">
    <source>
        <dbReference type="ARBA" id="ARBA00022801"/>
    </source>
</evidence>
<dbReference type="GeneID" id="7846814"/>
<dbReference type="SUPFAM" id="SSF53098">
    <property type="entry name" value="Ribonuclease H-like"/>
    <property type="match status" value="1"/>
</dbReference>
<dbReference type="InterPro" id="IPR047201">
    <property type="entry name" value="ERI-1_3'hExo-like"/>
</dbReference>
<evidence type="ECO:0000313" key="6">
    <source>
        <dbReference type="Proteomes" id="UP000009168"/>
    </source>
</evidence>
<dbReference type="STRING" id="312017.I7MEC0"/>
<dbReference type="PANTHER" id="PTHR23044">
    <property type="entry name" value="3'-5' EXONUCLEASE ERI1-RELATED"/>
    <property type="match status" value="1"/>
</dbReference>
<dbReference type="InterPro" id="IPR051274">
    <property type="entry name" value="3-5_Exoribonuclease"/>
</dbReference>
<sequence length="559" mass="64411">MHQHILPMFLMPDMPMFCVRNCGCRHPDRAHCFSCHKTSEKYKIKHKDDMCCESEVSLEYLFVIDFECTCDEEKRLKIQEIIEFPIVVIDLRKKEIIDRFHSFVRPTQYPILTPFCTKLTGITQEQVDSAPTLPEVLKEVDRFLEKYIKDGLQKVSVLNDCDSDIRNFLRKETTFKGIPVKPVFKEFIDLRRIFPVKISEKPTNIDHMLSCVGLTFEGVKHCGLDDATNIARVALEIAKRDYIYTEHLKEHMYPYDNPHYYEHLVIIATQPKMKNNVEIAMIAHDLRKGKTLWNNLGNKSVKKQEMKKELFEFLDKVGIDINNSILCVQGKLENEVRAFFQTSENQPMKNEGNTNLFMSGNLTDSTSSTCSSSSSSPSQQCQSTSTNCLTSSNISSINNSASSNQQQPQSPYQSSSFNNFFTTYFSLNKISKIAGIPLAGNQFIQHPTYSQRYQRNRNVYQPYPFQMNGQYYPIDQSFMSGCNNPFQTQFAKNQQNFADLNQANNENLTKWWNGIKDTTSPVTRITTMCNTVETALQNGFIFTKDFASTIQFKRALSKM</sequence>
<dbReference type="Gene3D" id="3.30.420.10">
    <property type="entry name" value="Ribonuclease H-like superfamily/Ribonuclease H"/>
    <property type="match status" value="1"/>
</dbReference>
<dbReference type="RefSeq" id="XP_001016288.1">
    <property type="nucleotide sequence ID" value="XM_001016288.3"/>
</dbReference>
<dbReference type="InterPro" id="IPR012337">
    <property type="entry name" value="RNaseH-like_sf"/>
</dbReference>
<dbReference type="eggNOG" id="KOG0542">
    <property type="taxonomic scope" value="Eukaryota"/>
</dbReference>